<evidence type="ECO:0000313" key="1">
    <source>
        <dbReference type="EMBL" id="KAF6721841.1"/>
    </source>
</evidence>
<proteinExistence type="predicted"/>
<name>A0A834C8F7_ORYME</name>
<organism evidence="1 2">
    <name type="scientific">Oryzias melastigma</name>
    <name type="common">Marine medaka</name>
    <dbReference type="NCBI Taxonomy" id="30732"/>
    <lineage>
        <taxon>Eukaryota</taxon>
        <taxon>Metazoa</taxon>
        <taxon>Chordata</taxon>
        <taxon>Craniata</taxon>
        <taxon>Vertebrata</taxon>
        <taxon>Euteleostomi</taxon>
        <taxon>Actinopterygii</taxon>
        <taxon>Neopterygii</taxon>
        <taxon>Teleostei</taxon>
        <taxon>Neoteleostei</taxon>
        <taxon>Acanthomorphata</taxon>
        <taxon>Ovalentaria</taxon>
        <taxon>Atherinomorphae</taxon>
        <taxon>Beloniformes</taxon>
        <taxon>Adrianichthyidae</taxon>
        <taxon>Oryziinae</taxon>
        <taxon>Oryzias</taxon>
    </lineage>
</organism>
<dbReference type="AlphaFoldDB" id="A0A834C8F7"/>
<accession>A0A834C8F7</accession>
<protein>
    <submittedName>
        <fullName evidence="1">Uncharacterized protein</fullName>
    </submittedName>
</protein>
<dbReference type="EMBL" id="WKFB01000479">
    <property type="protein sequence ID" value="KAF6721841.1"/>
    <property type="molecule type" value="Genomic_DNA"/>
</dbReference>
<sequence length="114" mass="13389">MRSESISFEEGDLKTSGVTGRIEQKALLHNTMKAAKWCRTQSFKGRHSLPDVVKMDEREQKETLQELQHCEDEGRSMELREPFMFSFQLKSDFEVFCAEIMDVKNLKVYVCFEE</sequence>
<reference evidence="1" key="1">
    <citation type="journal article" name="BMC Genomics">
        <title>Long-read sequencing and de novo genome assembly of marine medaka (Oryzias melastigma).</title>
        <authorList>
            <person name="Liang P."/>
            <person name="Saqib H.S.A."/>
            <person name="Ni X."/>
            <person name="Shen Y."/>
        </authorList>
    </citation>
    <scope>NUCLEOTIDE SEQUENCE</scope>
    <source>
        <strain evidence="1">Bigg-433</strain>
    </source>
</reference>
<dbReference type="Proteomes" id="UP000646548">
    <property type="component" value="Unassembled WGS sequence"/>
</dbReference>
<gene>
    <name evidence="1" type="ORF">FQA47_016340</name>
</gene>
<evidence type="ECO:0000313" key="2">
    <source>
        <dbReference type="Proteomes" id="UP000646548"/>
    </source>
</evidence>
<comment type="caution">
    <text evidence="1">The sequence shown here is derived from an EMBL/GenBank/DDBJ whole genome shotgun (WGS) entry which is preliminary data.</text>
</comment>